<reference evidence="1" key="1">
    <citation type="journal article" date="2022" name="bioRxiv">
        <title>Population genetic analysis of Ophidiomyces ophidiicola, the causative agent of snake fungal disease, indicates recent introductions to the USA.</title>
        <authorList>
            <person name="Ladner J.T."/>
            <person name="Palmer J.M."/>
            <person name="Ettinger C.L."/>
            <person name="Stajich J.E."/>
            <person name="Farrell T.M."/>
            <person name="Glorioso B.M."/>
            <person name="Lawson B."/>
            <person name="Price S.J."/>
            <person name="Stengle A.G."/>
            <person name="Grear D.A."/>
            <person name="Lorch J.M."/>
        </authorList>
    </citation>
    <scope>NUCLEOTIDE SEQUENCE</scope>
    <source>
        <strain evidence="1">NWHC 24266-5</strain>
    </source>
</reference>
<evidence type="ECO:0000313" key="1">
    <source>
        <dbReference type="EMBL" id="KAI2386714.1"/>
    </source>
</evidence>
<dbReference type="EMBL" id="JALBCA010000045">
    <property type="protein sequence ID" value="KAI2386714.1"/>
    <property type="molecule type" value="Genomic_DNA"/>
</dbReference>
<sequence>MSHFCGYQLMENPLKWSSTYTVTPPNRTSKKLYGDKICLPQSALEGILNAFSPSADTLGYTASFSGNRNRYPPVTALSALDDEGRDRRRELPYPLTFRIINRKSGRIVHAGILEFSAEENEVSLSPLLLQSLGIQDSDFENREEVSFESGTDHSHTTLIVHAVEIPKGTYVRLRPLEPGYDTEDWKALLEQYLRTNFTTLTVGETFSVRGAPDEVFQFLVDKVEPEGDAICIVDTDLEVDIEPLDEEQARESDRRRKEKLNKKALAKGGELRSGKQVSEEIPVGQYVDYELRDWNRSEVLEIELNAEDTADIDVFASPFSARQRNRPRLSEHVFSDCSSEFPKIIRVQPTNVELQDVEAIYISIHARPSEGGDTNEGFTWPFSLRASTPAKNDVHGQSNGLVSSQNADEEQCSNCHQWIPKRTLILHENFCLRNNISCPKCEKVFQKRSSEWQNHWHCPHDEMHGNDSYSKSKHDSIFHTEQTCKSCLYQARNIPDLAQHRTTVCPEKLILCQFCHLILPQKGDSDPDVLDPEVLLSGLTPHEFVDGTRTTECHLCSRIIRLRDMTTHLRHHDLDRLSRPPPQICNNPNCCTPLEDPTRGGRATSNGLGLCSVCFGPLYVDVYDPEGKALRRRIERRYLSQMLTGCGNSWCRNEYCKTGRTTLGIGSVSSKDALTLARPLVSAVAISCSAQQVENTAPLYFCTDENNQTRRKLAELLAAEAGYELGWCIAAVQDGAGDMDKAKDWLKNWAPKKGEKFGDTK</sequence>
<name>A0ACB8UWR8_9EURO</name>
<accession>A0ACB8UWR8</accession>
<gene>
    <name evidence="1" type="ORF">LOY88_003435</name>
</gene>
<organism evidence="1">
    <name type="scientific">Ophidiomyces ophidiicola</name>
    <dbReference type="NCBI Taxonomy" id="1387563"/>
    <lineage>
        <taxon>Eukaryota</taxon>
        <taxon>Fungi</taxon>
        <taxon>Dikarya</taxon>
        <taxon>Ascomycota</taxon>
        <taxon>Pezizomycotina</taxon>
        <taxon>Eurotiomycetes</taxon>
        <taxon>Eurotiomycetidae</taxon>
        <taxon>Onygenales</taxon>
        <taxon>Onygenaceae</taxon>
        <taxon>Ophidiomyces</taxon>
    </lineage>
</organism>
<protein>
    <submittedName>
        <fullName evidence="1">Uncharacterized protein</fullName>
    </submittedName>
</protein>
<comment type="caution">
    <text evidence="1">The sequence shown here is derived from an EMBL/GenBank/DDBJ whole genome shotgun (WGS) entry which is preliminary data.</text>
</comment>
<proteinExistence type="predicted"/>